<evidence type="ECO:0008006" key="4">
    <source>
        <dbReference type="Google" id="ProtNLM"/>
    </source>
</evidence>
<proteinExistence type="predicted"/>
<sequence>MELSITSHGKTSPFADLTKEKKEFKKSMTSKIQTKESMAVKATSVKVTTKSKLKEEEAPSQYPKEERRRPTLKELEAKVYPFPDSYVPMILDELLAKKVIDLLESKRPEEINKVGDPRYCKFYRVLGHPTSKCFILKEKIMMLVSEGKIIIDQDETTEANHASVAPNQKKCSRSTFLQFGSLTPIEVDFPRKTLEGSLEIDNHKENEVDCWTLVTHKKRRHQAVFRIRLPKTRATMSDVNQLQPSKSVKPCTSQKINGSSSQKVRRPITLDEFFPEKFFCGSQIGATHVISSTDETKESKCERNPTITQEYQTDEKVTPCCATIAFTDDDLLLGSKLHNRPLFVVGSIREQHLNRILIDGGLAVNIMPKVVLKKLGISIDELSKSNLMIQGFNQGGQRSIGKIRVGLSIGDVKSNTLIHIIDAKTWSGAIYFASMHEVYERW</sequence>
<dbReference type="Proteomes" id="UP000826656">
    <property type="component" value="Unassembled WGS sequence"/>
</dbReference>
<accession>A0ABQ7TSS1</accession>
<evidence type="ECO:0000313" key="3">
    <source>
        <dbReference type="Proteomes" id="UP000826656"/>
    </source>
</evidence>
<feature type="region of interest" description="Disordered" evidence="1">
    <location>
        <begin position="44"/>
        <end position="69"/>
    </location>
</feature>
<dbReference type="InterPro" id="IPR021109">
    <property type="entry name" value="Peptidase_aspartic_dom_sf"/>
</dbReference>
<dbReference type="PANTHER" id="PTHR33240">
    <property type="entry name" value="OS08G0508500 PROTEIN"/>
    <property type="match status" value="1"/>
</dbReference>
<comment type="caution">
    <text evidence="2">The sequence shown here is derived from an EMBL/GenBank/DDBJ whole genome shotgun (WGS) entry which is preliminary data.</text>
</comment>
<dbReference type="PANTHER" id="PTHR33240:SF15">
    <property type="entry name" value="GAG-PRO-LIKE PROTEIN"/>
    <property type="match status" value="1"/>
</dbReference>
<name>A0ABQ7TSS1_SOLTU</name>
<evidence type="ECO:0000256" key="1">
    <source>
        <dbReference type="SAM" id="MobiDB-lite"/>
    </source>
</evidence>
<organism evidence="2 3">
    <name type="scientific">Solanum tuberosum</name>
    <name type="common">Potato</name>
    <dbReference type="NCBI Taxonomy" id="4113"/>
    <lineage>
        <taxon>Eukaryota</taxon>
        <taxon>Viridiplantae</taxon>
        <taxon>Streptophyta</taxon>
        <taxon>Embryophyta</taxon>
        <taxon>Tracheophyta</taxon>
        <taxon>Spermatophyta</taxon>
        <taxon>Magnoliopsida</taxon>
        <taxon>eudicotyledons</taxon>
        <taxon>Gunneridae</taxon>
        <taxon>Pentapetalae</taxon>
        <taxon>asterids</taxon>
        <taxon>lamiids</taxon>
        <taxon>Solanales</taxon>
        <taxon>Solanaceae</taxon>
        <taxon>Solanoideae</taxon>
        <taxon>Solaneae</taxon>
        <taxon>Solanum</taxon>
    </lineage>
</organism>
<evidence type="ECO:0000313" key="2">
    <source>
        <dbReference type="EMBL" id="KAH0737073.1"/>
    </source>
</evidence>
<dbReference type="EMBL" id="JAIVGD010000028">
    <property type="protein sequence ID" value="KAH0737073.1"/>
    <property type="molecule type" value="Genomic_DNA"/>
</dbReference>
<gene>
    <name evidence="2" type="ORF">KY290_035778</name>
</gene>
<reference evidence="2 3" key="1">
    <citation type="journal article" date="2021" name="bioRxiv">
        <title>Chromosome-scale and haplotype-resolved genome assembly of a tetraploid potato cultivar.</title>
        <authorList>
            <person name="Sun H."/>
            <person name="Jiao W.-B."/>
            <person name="Krause K."/>
            <person name="Campoy J.A."/>
            <person name="Goel M."/>
            <person name="Folz-Donahue K."/>
            <person name="Kukat C."/>
            <person name="Huettel B."/>
            <person name="Schneeberger K."/>
        </authorList>
    </citation>
    <scope>NUCLEOTIDE SEQUENCE [LARGE SCALE GENOMIC DNA]</scope>
    <source>
        <strain evidence="2">SolTubOtavaFocal</strain>
        <tissue evidence="2">Leaves</tissue>
    </source>
</reference>
<dbReference type="Gene3D" id="2.40.70.10">
    <property type="entry name" value="Acid Proteases"/>
    <property type="match status" value="1"/>
</dbReference>
<protein>
    <recommendedName>
        <fullName evidence="4">Ty3-gypsy retrotransposon protein</fullName>
    </recommendedName>
</protein>
<feature type="compositionally biased region" description="Basic and acidic residues" evidence="1">
    <location>
        <begin position="52"/>
        <end position="69"/>
    </location>
</feature>
<keyword evidence="3" id="KW-1185">Reference proteome</keyword>